<evidence type="ECO:0000256" key="1">
    <source>
        <dbReference type="ARBA" id="ARBA00012513"/>
    </source>
</evidence>
<feature type="compositionally biased region" description="Polar residues" evidence="10">
    <location>
        <begin position="1137"/>
        <end position="1169"/>
    </location>
</feature>
<evidence type="ECO:0000313" key="13">
    <source>
        <dbReference type="Proteomes" id="UP000014680"/>
    </source>
</evidence>
<feature type="domain" description="Protein kinase" evidence="11">
    <location>
        <begin position="1303"/>
        <end position="1535"/>
    </location>
</feature>
<comment type="catalytic activity">
    <reaction evidence="7">
        <text>L-threonyl-[protein] + ATP = O-phospho-L-threonyl-[protein] + ADP + H(+)</text>
        <dbReference type="Rhea" id="RHEA:46608"/>
        <dbReference type="Rhea" id="RHEA-COMP:11060"/>
        <dbReference type="Rhea" id="RHEA-COMP:11605"/>
        <dbReference type="ChEBI" id="CHEBI:15378"/>
        <dbReference type="ChEBI" id="CHEBI:30013"/>
        <dbReference type="ChEBI" id="CHEBI:30616"/>
        <dbReference type="ChEBI" id="CHEBI:61977"/>
        <dbReference type="ChEBI" id="CHEBI:456216"/>
        <dbReference type="EC" id="2.7.11.1"/>
    </reaction>
</comment>
<feature type="compositionally biased region" description="Low complexity" evidence="10">
    <location>
        <begin position="984"/>
        <end position="998"/>
    </location>
</feature>
<dbReference type="PROSITE" id="PS00108">
    <property type="entry name" value="PROTEIN_KINASE_ST"/>
    <property type="match status" value="1"/>
</dbReference>
<dbReference type="PROSITE" id="PS50011">
    <property type="entry name" value="PROTEIN_KINASE_DOM"/>
    <property type="match status" value="1"/>
</dbReference>
<dbReference type="Gene3D" id="3.30.200.20">
    <property type="entry name" value="Phosphorylase Kinase, domain 1"/>
    <property type="match status" value="1"/>
</dbReference>
<feature type="compositionally biased region" description="Basic and acidic residues" evidence="10">
    <location>
        <begin position="897"/>
        <end position="907"/>
    </location>
</feature>
<evidence type="ECO:0000256" key="10">
    <source>
        <dbReference type="SAM" id="MobiDB-lite"/>
    </source>
</evidence>
<dbReference type="OrthoDB" id="30541at2759"/>
<keyword evidence="5" id="KW-0418">Kinase</keyword>
<dbReference type="PROSITE" id="PS00107">
    <property type="entry name" value="PROTEIN_KINASE_ATP"/>
    <property type="match status" value="1"/>
</dbReference>
<accession>A0A0A1UED4</accession>
<dbReference type="CDD" id="cd00180">
    <property type="entry name" value="PKc"/>
    <property type="match status" value="1"/>
</dbReference>
<evidence type="ECO:0000313" key="12">
    <source>
        <dbReference type="EMBL" id="ELP94945.1"/>
    </source>
</evidence>
<feature type="compositionally biased region" description="Basic and acidic residues" evidence="10">
    <location>
        <begin position="1046"/>
        <end position="1117"/>
    </location>
</feature>
<name>A0A0A1UED4_ENTIV</name>
<keyword evidence="3" id="KW-0808">Transferase</keyword>
<dbReference type="EC" id="2.7.11.1" evidence="1"/>
<protein>
    <recommendedName>
        <fullName evidence="1">non-specific serine/threonine protein kinase</fullName>
        <ecNumber evidence="1">2.7.11.1</ecNumber>
    </recommendedName>
</protein>
<keyword evidence="4 9" id="KW-0547">Nucleotide-binding</keyword>
<evidence type="ECO:0000256" key="8">
    <source>
        <dbReference type="ARBA" id="ARBA00048679"/>
    </source>
</evidence>
<feature type="region of interest" description="Disordered" evidence="10">
    <location>
        <begin position="404"/>
        <end position="423"/>
    </location>
</feature>
<dbReference type="OMA" id="NCIRRYL"/>
<feature type="non-terminal residue" evidence="12">
    <location>
        <position position="1535"/>
    </location>
</feature>
<dbReference type="InterPro" id="IPR000719">
    <property type="entry name" value="Prot_kinase_dom"/>
</dbReference>
<dbReference type="PANTHER" id="PTHR24361">
    <property type="entry name" value="MITOGEN-ACTIVATED KINASE KINASE KINASE"/>
    <property type="match status" value="1"/>
</dbReference>
<gene>
    <name evidence="12" type="ORF">EIN_250390</name>
</gene>
<evidence type="ECO:0000256" key="4">
    <source>
        <dbReference type="ARBA" id="ARBA00022741"/>
    </source>
</evidence>
<dbReference type="PANTHER" id="PTHR24361:SF433">
    <property type="entry name" value="PROTEIN KINASE DOMAIN-CONTAINING PROTEIN"/>
    <property type="match status" value="1"/>
</dbReference>
<comment type="catalytic activity">
    <reaction evidence="8">
        <text>L-seryl-[protein] + ATP = O-phospho-L-seryl-[protein] + ADP + H(+)</text>
        <dbReference type="Rhea" id="RHEA:17989"/>
        <dbReference type="Rhea" id="RHEA-COMP:9863"/>
        <dbReference type="Rhea" id="RHEA-COMP:11604"/>
        <dbReference type="ChEBI" id="CHEBI:15378"/>
        <dbReference type="ChEBI" id="CHEBI:29999"/>
        <dbReference type="ChEBI" id="CHEBI:30616"/>
        <dbReference type="ChEBI" id="CHEBI:83421"/>
        <dbReference type="ChEBI" id="CHEBI:456216"/>
        <dbReference type="EC" id="2.7.11.1"/>
    </reaction>
</comment>
<keyword evidence="2" id="KW-0723">Serine/threonine-protein kinase</keyword>
<dbReference type="RefSeq" id="XP_004261716.1">
    <property type="nucleotide sequence ID" value="XM_004261668.1"/>
</dbReference>
<dbReference type="Pfam" id="PF00069">
    <property type="entry name" value="Pkinase"/>
    <property type="match status" value="1"/>
</dbReference>
<reference evidence="12 13" key="1">
    <citation type="submission" date="2012-10" db="EMBL/GenBank/DDBJ databases">
        <authorList>
            <person name="Zafar N."/>
            <person name="Inman J."/>
            <person name="Hall N."/>
            <person name="Lorenzi H."/>
            <person name="Caler E."/>
        </authorList>
    </citation>
    <scope>NUCLEOTIDE SEQUENCE [LARGE SCALE GENOMIC DNA]</scope>
    <source>
        <strain evidence="12 13">IP1</strain>
    </source>
</reference>
<feature type="binding site" evidence="9">
    <location>
        <position position="1336"/>
    </location>
    <ligand>
        <name>ATP</name>
        <dbReference type="ChEBI" id="CHEBI:30616"/>
    </ligand>
</feature>
<proteinExistence type="predicted"/>
<keyword evidence="6 9" id="KW-0067">ATP-binding</keyword>
<sequence length="1535" mass="174838">MTSPRLSLRRSLVSPSSTYYEVPLTVFSSDPTEITETFKTMPPATVLVWLLTPSSETTKGITISIKYNTLITHHTIYKENVTAALIKKRIPEKKNTSEIVVSVKTKGVTSNAIRSAITLFQLYQQVVQFLMKTIFFSDIPPINKTPAIYPEPTSPRIIFQNIPGIKRIDLDEENNCLIFLNEKLKVVDKCETTDNAVKTIKKFISQIERIPQTPKTITTTISTLQREKVDLKSFAGMLPELLKSTCDGGDRDTINGIISVISKVLNENVGEEKVVIRVLFDHIRVHPVCCGIYKICGPLIDMFPNVFHPLFQTEKLGGLLATKLGRIHQNVFGEYVFQEKPFAQLKVVLVVDEDSKFNLEEYDKSTPTKQSKRRSIFFGTNTFPEPDTFVRRQSRVFQRAITPRPTQREIPKSPQQEEVSSRNEMKLEAKRLAQSVFIESLPYILKVDRTSVKIKPDPVVVEEVEGDIQYKDGFADVKEVMKFVKENIVAEPPNIELMKQICQLLLSSASMEYNDMFLNIMYSLENYFKHCFISNQDNLMVAVLVKWELIVEESLTFNIDFYRKLLKILRVYMKIAKYQSYGLGLSEKFLLPISSALQRPSTECYLDMQYDLLIELSNTFGLFIDKHLTETHAVHAIQLMYSPGEIGKLALNCIRRYLIDWDKEIANYQENVNRILGKKKDLSIVYFLVLVRLLQTFDQKNLPNNTNYTAVQNVIESLVLPPNGLLFRFLQDETGIFGVEAKVTALSFFTHFFAVNAPIIRRKTVINEYTRFAYKLFIKIYYKNVWTQDDIRVLIGALMMLNGLASHKTDYSRRAFYRLGLFSLLLHEVMLEFNMSWNNNGKEEDEIFDSFKEKIEKPKIETKREPRTVGGKRIVKANIPRLCVTGSPNKILSPRRQFTEEKKKEENGMCSPGITQISPRILLETKGKGTVAGGHKQSKSTAPGEKAEEKSYDMDNLVTPPIILKESKTPKRLSFSKTNVPCNSPDNSGSSKSSLRTSLEVGAEIGIEKDDASSTTPKTPEQSPAPSVTSEKSNEMNDLRSSCMFGKEDMKASEKKGSETVSSKEDKVIKVGKEMLGDKIGSESDKIQETEKGKGKESEENKEKAPVNEGSKAKEPVFVKPIVKKRRPPPLKMVPISNMTIGQQKADSISESTSPDPTNTNPAKQSGPLTQVEKKFKQTGKLHLILDKMMLEGGKKEQKVDENSLESMRKVRRIYMNEEVHKQIVLLLLNLIVMENGVLDPMYTDQFPDLKGMKNCLFILTCHLDHPLNAHIAKELFCQVQQNDGIRELLRLLSRQFFDETKYSVIKVIGEGAYGVCSEALVKYGSEVTLNHVVIKQIKVSESPKARSVLHDIFNEILILERYCRDQRVSHMFEYGYSDGYYNIVLYQYLSSLGSWRRNLPPSNSNVRIHLLLNIYKEVLRVCQVLNQRIIHYDIKCENFLIEPLPGVSLDAVTNPQTEIPPFRLCLADFGEACVYRNDKEANATRHRGTESIKPPEMLKMDLQSEIPVNASCDIWALGCLFYELFTSKMLFWIA</sequence>
<dbReference type="GeneID" id="14893942"/>
<organism evidence="12 13">
    <name type="scientific">Entamoeba invadens IP1</name>
    <dbReference type="NCBI Taxonomy" id="370355"/>
    <lineage>
        <taxon>Eukaryota</taxon>
        <taxon>Amoebozoa</taxon>
        <taxon>Evosea</taxon>
        <taxon>Archamoebae</taxon>
        <taxon>Mastigamoebida</taxon>
        <taxon>Entamoebidae</taxon>
        <taxon>Entamoeba</taxon>
    </lineage>
</organism>
<dbReference type="SMART" id="SM00220">
    <property type="entry name" value="S_TKc"/>
    <property type="match status" value="1"/>
</dbReference>
<keyword evidence="13" id="KW-1185">Reference proteome</keyword>
<dbReference type="EMBL" id="KB206169">
    <property type="protein sequence ID" value="ELP94945.1"/>
    <property type="molecule type" value="Genomic_DNA"/>
</dbReference>
<evidence type="ECO:0000256" key="9">
    <source>
        <dbReference type="PROSITE-ProRule" id="PRU10141"/>
    </source>
</evidence>
<evidence type="ECO:0000256" key="7">
    <source>
        <dbReference type="ARBA" id="ARBA00047899"/>
    </source>
</evidence>
<dbReference type="KEGG" id="eiv:EIN_250390"/>
<evidence type="ECO:0000256" key="2">
    <source>
        <dbReference type="ARBA" id="ARBA00022527"/>
    </source>
</evidence>
<dbReference type="SUPFAM" id="SSF56112">
    <property type="entry name" value="Protein kinase-like (PK-like)"/>
    <property type="match status" value="1"/>
</dbReference>
<dbReference type="InterPro" id="IPR053235">
    <property type="entry name" value="Ser_Thr_kinase"/>
</dbReference>
<evidence type="ECO:0000256" key="6">
    <source>
        <dbReference type="ARBA" id="ARBA00022840"/>
    </source>
</evidence>
<dbReference type="GO" id="GO:0005524">
    <property type="term" value="F:ATP binding"/>
    <property type="evidence" value="ECO:0007669"/>
    <property type="project" value="UniProtKB-UniRule"/>
</dbReference>
<dbReference type="InterPro" id="IPR017441">
    <property type="entry name" value="Protein_kinase_ATP_BS"/>
</dbReference>
<evidence type="ECO:0000256" key="5">
    <source>
        <dbReference type="ARBA" id="ARBA00022777"/>
    </source>
</evidence>
<evidence type="ECO:0000259" key="11">
    <source>
        <dbReference type="PROSITE" id="PS50011"/>
    </source>
</evidence>
<dbReference type="GO" id="GO:0005737">
    <property type="term" value="C:cytoplasm"/>
    <property type="evidence" value="ECO:0007669"/>
    <property type="project" value="TreeGrafter"/>
</dbReference>
<dbReference type="VEuPathDB" id="AmoebaDB:EIN_250390"/>
<dbReference type="InterPro" id="IPR008271">
    <property type="entry name" value="Ser/Thr_kinase_AS"/>
</dbReference>
<dbReference type="Proteomes" id="UP000014680">
    <property type="component" value="Unassembled WGS sequence"/>
</dbReference>
<feature type="region of interest" description="Disordered" evidence="10">
    <location>
        <begin position="895"/>
        <end position="1170"/>
    </location>
</feature>
<dbReference type="Gene3D" id="1.10.510.10">
    <property type="entry name" value="Transferase(Phosphotransferase) domain 1"/>
    <property type="match status" value="1"/>
</dbReference>
<feature type="compositionally biased region" description="Polar residues" evidence="10">
    <location>
        <begin position="1013"/>
        <end position="1031"/>
    </location>
</feature>
<dbReference type="InterPro" id="IPR011009">
    <property type="entry name" value="Kinase-like_dom_sf"/>
</dbReference>
<dbReference type="GO" id="GO:0004674">
    <property type="term" value="F:protein serine/threonine kinase activity"/>
    <property type="evidence" value="ECO:0007669"/>
    <property type="project" value="UniProtKB-KW"/>
</dbReference>
<feature type="non-terminal residue" evidence="12">
    <location>
        <position position="1"/>
    </location>
</feature>
<evidence type="ECO:0000256" key="3">
    <source>
        <dbReference type="ARBA" id="ARBA00022679"/>
    </source>
</evidence>